<dbReference type="Pfam" id="PF12771">
    <property type="entry name" value="SusD-like_2"/>
    <property type="match status" value="1"/>
</dbReference>
<dbReference type="EMBL" id="LVYD01000124">
    <property type="protein sequence ID" value="OQP57100.1"/>
    <property type="molecule type" value="Genomic_DNA"/>
</dbReference>
<accession>A0A1V9FFJ1</accession>
<dbReference type="STRING" id="1703345.A3860_11080"/>
<proteinExistence type="predicted"/>
<dbReference type="PROSITE" id="PS51257">
    <property type="entry name" value="PROKAR_LIPOPROTEIN"/>
    <property type="match status" value="1"/>
</dbReference>
<dbReference type="SUPFAM" id="SSF48452">
    <property type="entry name" value="TPR-like"/>
    <property type="match status" value="1"/>
</dbReference>
<dbReference type="AlphaFoldDB" id="A0A1V9FFJ1"/>
<protein>
    <recommendedName>
        <fullName evidence="4">Carbohydrate-binding protein SusD</fullName>
    </recommendedName>
</protein>
<name>A0A1V9FFJ1_9BACT</name>
<reference evidence="2 3" key="1">
    <citation type="submission" date="2016-03" db="EMBL/GenBank/DDBJ databases">
        <title>Niastella vici sp. nov., isolated from farmland soil.</title>
        <authorList>
            <person name="Chen L."/>
            <person name="Wang D."/>
            <person name="Yang S."/>
            <person name="Wang G."/>
        </authorList>
    </citation>
    <scope>NUCLEOTIDE SEQUENCE [LARGE SCALE GENOMIC DNA]</scope>
    <source>
        <strain evidence="2 3">DJ57</strain>
    </source>
</reference>
<dbReference type="InterPro" id="IPR041662">
    <property type="entry name" value="SusD-like_2"/>
</dbReference>
<dbReference type="OrthoDB" id="9766256at2"/>
<organism evidence="2 3">
    <name type="scientific">Niastella vici</name>
    <dbReference type="NCBI Taxonomy" id="1703345"/>
    <lineage>
        <taxon>Bacteria</taxon>
        <taxon>Pseudomonadati</taxon>
        <taxon>Bacteroidota</taxon>
        <taxon>Chitinophagia</taxon>
        <taxon>Chitinophagales</taxon>
        <taxon>Chitinophagaceae</taxon>
        <taxon>Niastella</taxon>
    </lineage>
</organism>
<evidence type="ECO:0008006" key="4">
    <source>
        <dbReference type="Google" id="ProtNLM"/>
    </source>
</evidence>
<feature type="signal peptide" evidence="1">
    <location>
        <begin position="1"/>
        <end position="18"/>
    </location>
</feature>
<dbReference type="Gene3D" id="1.25.40.390">
    <property type="match status" value="1"/>
</dbReference>
<gene>
    <name evidence="2" type="ORF">A3860_11080</name>
</gene>
<dbReference type="RefSeq" id="WP_081156066.1">
    <property type="nucleotide sequence ID" value="NZ_LVYD01000124.1"/>
</dbReference>
<comment type="caution">
    <text evidence="2">The sequence shown here is derived from an EMBL/GenBank/DDBJ whole genome shotgun (WGS) entry which is preliminary data.</text>
</comment>
<feature type="chain" id="PRO_5013161837" description="Carbohydrate-binding protein SusD" evidence="1">
    <location>
        <begin position="19"/>
        <end position="512"/>
    </location>
</feature>
<keyword evidence="1" id="KW-0732">Signal</keyword>
<sequence length="512" mass="55655">MKKIVNYSLLVWSILIMASCEKGLSDLNVNKTSPTGLDPALLLNQAVINTSFPVKSMVFDIGIVQQMVTPNGGVLAGANFNQDSKDVTSQPLWTAYYQSVIKNTYDALTRTKDNAARSNMYNMTRIFQSYVFMILTDEYGDIPYSQAGAGLSDRVLFPKYDRQQDIYPKLIQELTDAATALSTKGTIETGDVLYAGDIAKWKKFAYSLLLRAGMRLSKIDAAKAQSTVQAAVAGGVITDNADNAYIRHDANFTQPIGGTLNGSEAANFYLTKPFVDQLKNTSDPRLQAIAIRYVGAGSGAGQTVAAGSTDPSKQIGMPIGKDNGTVGAAATADGLASFYDYSQVDRRRMVKISSPVFLVTAAQTNLLLAEARFRGWITSGTAAQYFANGIKANMDQMAMYDANSAVSATARDTYITANPLTAGTELQQINTQYWIASFLNGPEAFANFRRSGFPVLTPNPYGQPNNPDVPNGTFIRRLTYPTSELSVNTDNVNEAIARQGVDKLSTRIWWDK</sequence>
<evidence type="ECO:0000256" key="1">
    <source>
        <dbReference type="SAM" id="SignalP"/>
    </source>
</evidence>
<evidence type="ECO:0000313" key="3">
    <source>
        <dbReference type="Proteomes" id="UP000192796"/>
    </source>
</evidence>
<dbReference type="Proteomes" id="UP000192796">
    <property type="component" value="Unassembled WGS sequence"/>
</dbReference>
<evidence type="ECO:0000313" key="2">
    <source>
        <dbReference type="EMBL" id="OQP57100.1"/>
    </source>
</evidence>
<keyword evidence="3" id="KW-1185">Reference proteome</keyword>
<dbReference type="InterPro" id="IPR011990">
    <property type="entry name" value="TPR-like_helical_dom_sf"/>
</dbReference>